<keyword evidence="1" id="KW-1133">Transmembrane helix</keyword>
<gene>
    <name evidence="2" type="ORF">CRD36_11180</name>
</gene>
<keyword evidence="3" id="KW-1185">Reference proteome</keyword>
<dbReference type="AlphaFoldDB" id="A0A2G4YPW7"/>
<dbReference type="OrthoDB" id="8477685at2"/>
<feature type="transmembrane region" description="Helical" evidence="1">
    <location>
        <begin position="65"/>
        <end position="82"/>
    </location>
</feature>
<evidence type="ECO:0008006" key="4">
    <source>
        <dbReference type="Google" id="ProtNLM"/>
    </source>
</evidence>
<dbReference type="Proteomes" id="UP000229730">
    <property type="component" value="Unassembled WGS sequence"/>
</dbReference>
<dbReference type="InParanoid" id="A0A2G4YPW7"/>
<keyword evidence="1" id="KW-0472">Membrane</keyword>
<reference evidence="2 3" key="1">
    <citation type="submission" date="2017-10" db="EMBL/GenBank/DDBJ databases">
        <title>Frigbacter circumglobatus gen. nov. sp. nov., isolated from sediment cultured in situ.</title>
        <authorList>
            <person name="Zhao Z."/>
        </authorList>
    </citation>
    <scope>NUCLEOTIDE SEQUENCE [LARGE SCALE GENOMIC DNA]</scope>
    <source>
        <strain evidence="2 3">ZYL</strain>
    </source>
</reference>
<evidence type="ECO:0000256" key="1">
    <source>
        <dbReference type="SAM" id="Phobius"/>
    </source>
</evidence>
<organism evidence="2 3">
    <name type="scientific">Paremcibacter congregatus</name>
    <dbReference type="NCBI Taxonomy" id="2043170"/>
    <lineage>
        <taxon>Bacteria</taxon>
        <taxon>Pseudomonadati</taxon>
        <taxon>Pseudomonadota</taxon>
        <taxon>Alphaproteobacteria</taxon>
        <taxon>Emcibacterales</taxon>
        <taxon>Emcibacteraceae</taxon>
        <taxon>Paremcibacter</taxon>
    </lineage>
</organism>
<comment type="caution">
    <text evidence="2">The sequence shown here is derived from an EMBL/GenBank/DDBJ whole genome shotgun (WGS) entry which is preliminary data.</text>
</comment>
<name>A0A2G4YPW7_9PROT</name>
<dbReference type="InterPro" id="IPR012683">
    <property type="entry name" value="CHP02302_TM"/>
</dbReference>
<accession>A0A2G4YPW7</accession>
<proteinExistence type="predicted"/>
<dbReference type="RefSeq" id="WP_099473253.1">
    <property type="nucleotide sequence ID" value="NZ_CP041025.1"/>
</dbReference>
<dbReference type="EMBL" id="PDEM01000024">
    <property type="protein sequence ID" value="PHZ84372.1"/>
    <property type="molecule type" value="Genomic_DNA"/>
</dbReference>
<evidence type="ECO:0000313" key="2">
    <source>
        <dbReference type="EMBL" id="PHZ84372.1"/>
    </source>
</evidence>
<evidence type="ECO:0000313" key="3">
    <source>
        <dbReference type="Proteomes" id="UP000229730"/>
    </source>
</evidence>
<keyword evidence="1" id="KW-0812">Transmembrane</keyword>
<sequence>MITGLLQAGTLYCLYLALSLADPWGYLPPTGHMVFYVTLFLLMMGCIFFGLLGRTTGRLKVSAKWALLAVMITGISALLAGPDRTRLLELAVKPRAVFDYPVPEITVTVTPPLYSGRAAFTEQLPVNAEASSGLTPVPEGSNILVQVRNSPYAPTLIAGRHKLDFLTLQDGAGFAAGFTVKNEITWQIREGSRLVGAWPIVILEDEAPVVARADFRKLATEDGLFGVSLDLSDDYGLTQLSVGVVRTGETPSGMQDVVALPVKDMKEFSGDFYLNMAASELAGHRVDLIVAATDAAGQQQVQAIPDIILPEKTFVVPAARQIMDVRKGIKADPDSRNTLARRLMALGLAPDDGMTSPVYYLALRSAYRRLMDPDDVVETDSALDILWDLANKLEDGAVGRLKNNELALLARLKLALYQHRDMADVRGLLQEIDKNVVLFLRGQSSLDHYTSIDVPALRKLYGKILTHAHYKKFDKAIDLVAYLEHGFIYPDKGILAGQGYERFQIIRKALITVHDLEKSQRQIMSAAFKRALTPQMTAGAPQADKETLQDQRMQSWVMRQRSLGILVGDLGRELVKSGVDASALTVAASDLIRDVVSSMEAGDMEEATQYQSQIMTLLQSLKKKLDQEMQLAATREAENNPVKR</sequence>
<protein>
    <recommendedName>
        <fullName evidence="4">TIGR02302 family protein</fullName>
    </recommendedName>
</protein>
<feature type="transmembrane region" description="Helical" evidence="1">
    <location>
        <begin position="31"/>
        <end position="53"/>
    </location>
</feature>
<dbReference type="Pfam" id="PF13779">
    <property type="entry name" value="DUF4175"/>
    <property type="match status" value="1"/>
</dbReference>